<evidence type="ECO:0000313" key="11">
    <source>
        <dbReference type="EMBL" id="KGN79275.1"/>
    </source>
</evidence>
<dbReference type="Proteomes" id="UP000030125">
    <property type="component" value="Unassembled WGS sequence"/>
</dbReference>
<organism evidence="11 12">
    <name type="scientific">Porphyromonas cangingivalis</name>
    <dbReference type="NCBI Taxonomy" id="36874"/>
    <lineage>
        <taxon>Bacteria</taxon>
        <taxon>Pseudomonadati</taxon>
        <taxon>Bacteroidota</taxon>
        <taxon>Bacteroidia</taxon>
        <taxon>Bacteroidales</taxon>
        <taxon>Porphyromonadaceae</taxon>
        <taxon>Porphyromonas</taxon>
    </lineage>
</organism>
<dbReference type="PANTHER" id="PTHR23090">
    <property type="entry name" value="NH 3 /GLUTAMINE-DEPENDENT NAD + SYNTHETASE"/>
    <property type="match status" value="1"/>
</dbReference>
<evidence type="ECO:0000256" key="8">
    <source>
        <dbReference type="PIRNR" id="PIRNR006630"/>
    </source>
</evidence>
<reference evidence="11 12" key="1">
    <citation type="submission" date="2014-08" db="EMBL/GenBank/DDBJ databases">
        <title>Porphyromonas cangingivalis strain:COT-109_OH1386 Genome sequencing.</title>
        <authorList>
            <person name="Wallis C."/>
            <person name="Deusch O."/>
            <person name="O'Flynn C."/>
            <person name="Davis I."/>
            <person name="Jospin G."/>
            <person name="Darling A.E."/>
            <person name="Coil D.A."/>
            <person name="Alexiev A."/>
            <person name="Horsfall A."/>
            <person name="Kirkwood N."/>
            <person name="Harris S."/>
            <person name="Eisen J.A."/>
        </authorList>
    </citation>
    <scope>NUCLEOTIDE SEQUENCE [LARGE SCALE GENOMIC DNA]</scope>
    <source>
        <strain evidence="12">COT-109 OH1386</strain>
    </source>
</reference>
<dbReference type="HAMAP" id="MF_02090">
    <property type="entry name" value="NadE_glutamine_dep"/>
    <property type="match status" value="1"/>
</dbReference>
<feature type="active site" description="Proton acceptor; for glutaminase activity" evidence="7">
    <location>
        <position position="46"/>
    </location>
</feature>
<dbReference type="InterPro" id="IPR036526">
    <property type="entry name" value="C-N_Hydrolase_sf"/>
</dbReference>
<dbReference type="AlphaFoldDB" id="A0A0A2EP68"/>
<dbReference type="GO" id="GO:0003952">
    <property type="term" value="F:NAD+ synthase (glutamine-hydrolyzing) activity"/>
    <property type="evidence" value="ECO:0007669"/>
    <property type="project" value="UniProtKB-UniRule"/>
</dbReference>
<dbReference type="PANTHER" id="PTHR23090:SF9">
    <property type="entry name" value="GLUTAMINE-DEPENDENT NAD(+) SYNTHETASE"/>
    <property type="match status" value="1"/>
</dbReference>
<comment type="caution">
    <text evidence="11">The sequence shown here is derived from an EMBL/GenBank/DDBJ whole genome shotgun (WGS) entry which is preliminary data.</text>
</comment>
<feature type="binding site" evidence="7">
    <location>
        <position position="603"/>
    </location>
    <ligand>
        <name>deamido-NAD(+)</name>
        <dbReference type="ChEBI" id="CHEBI:58437"/>
        <note>ligand shared between two neighboring subunits</note>
    </ligand>
</feature>
<dbReference type="UniPathway" id="UPA00253">
    <property type="reaction ID" value="UER00334"/>
</dbReference>
<dbReference type="PROSITE" id="PS50263">
    <property type="entry name" value="CN_HYDROLASE"/>
    <property type="match status" value="1"/>
</dbReference>
<dbReference type="EC" id="6.3.5.1" evidence="7 8"/>
<comment type="pathway">
    <text evidence="1 7 8">Cofactor biosynthesis; NAD(+) biosynthesis; NAD(+) from deamido-NAD(+) (L-Gln route): step 1/1.</text>
</comment>
<comment type="catalytic activity">
    <reaction evidence="7 8">
        <text>deamido-NAD(+) + L-glutamine + ATP + H2O = L-glutamate + AMP + diphosphate + NAD(+) + H(+)</text>
        <dbReference type="Rhea" id="RHEA:24384"/>
        <dbReference type="ChEBI" id="CHEBI:15377"/>
        <dbReference type="ChEBI" id="CHEBI:15378"/>
        <dbReference type="ChEBI" id="CHEBI:29985"/>
        <dbReference type="ChEBI" id="CHEBI:30616"/>
        <dbReference type="ChEBI" id="CHEBI:33019"/>
        <dbReference type="ChEBI" id="CHEBI:57540"/>
        <dbReference type="ChEBI" id="CHEBI:58359"/>
        <dbReference type="ChEBI" id="CHEBI:58437"/>
        <dbReference type="ChEBI" id="CHEBI:456215"/>
        <dbReference type="EC" id="6.3.5.1"/>
    </reaction>
</comment>
<dbReference type="SUPFAM" id="SSF56317">
    <property type="entry name" value="Carbon-nitrogen hydrolase"/>
    <property type="match status" value="1"/>
</dbReference>
<dbReference type="Pfam" id="PF02540">
    <property type="entry name" value="NAD_synthase"/>
    <property type="match status" value="1"/>
</dbReference>
<dbReference type="GO" id="GO:0004359">
    <property type="term" value="F:glutaminase activity"/>
    <property type="evidence" value="ECO:0007669"/>
    <property type="project" value="InterPro"/>
</dbReference>
<dbReference type="PIRSF" id="PIRSF006630">
    <property type="entry name" value="NADS_GAT"/>
    <property type="match status" value="1"/>
</dbReference>
<feature type="binding site" evidence="7">
    <location>
        <position position="195"/>
    </location>
    <ligand>
        <name>L-glutamine</name>
        <dbReference type="ChEBI" id="CHEBI:58359"/>
    </ligand>
</feature>
<proteinExistence type="inferred from homology"/>
<evidence type="ECO:0000259" key="10">
    <source>
        <dbReference type="PROSITE" id="PS50263"/>
    </source>
</evidence>
<evidence type="ECO:0000256" key="4">
    <source>
        <dbReference type="ARBA" id="ARBA00022741"/>
    </source>
</evidence>
<dbReference type="eggNOG" id="COG0171">
    <property type="taxonomic scope" value="Bacteria"/>
</dbReference>
<dbReference type="InterPro" id="IPR003010">
    <property type="entry name" value="C-N_Hydrolase"/>
</dbReference>
<feature type="domain" description="CN hydrolase" evidence="10">
    <location>
        <begin position="6"/>
        <end position="268"/>
    </location>
</feature>
<evidence type="ECO:0000256" key="7">
    <source>
        <dbReference type="HAMAP-Rule" id="MF_02090"/>
    </source>
</evidence>
<evidence type="ECO:0000313" key="12">
    <source>
        <dbReference type="Proteomes" id="UP000030125"/>
    </source>
</evidence>
<dbReference type="InterPro" id="IPR014729">
    <property type="entry name" value="Rossmann-like_a/b/a_fold"/>
</dbReference>
<evidence type="ECO:0000256" key="2">
    <source>
        <dbReference type="ARBA" id="ARBA00007145"/>
    </source>
</evidence>
<dbReference type="Gene3D" id="3.40.50.620">
    <property type="entry name" value="HUPs"/>
    <property type="match status" value="1"/>
</dbReference>
<keyword evidence="12" id="KW-1185">Reference proteome</keyword>
<dbReference type="InterPro" id="IPR022310">
    <property type="entry name" value="NAD/GMP_synthase"/>
</dbReference>
<comment type="similarity">
    <text evidence="2 7 8">In the C-terminal section; belongs to the NAD synthetase family.</text>
</comment>
<dbReference type="RefSeq" id="WP_036852381.1">
    <property type="nucleotide sequence ID" value="NZ_JQJD01000051.1"/>
</dbReference>
<dbReference type="InterPro" id="IPR014445">
    <property type="entry name" value="Gln-dep_NAD_synthase"/>
</dbReference>
<dbReference type="CDD" id="cd00553">
    <property type="entry name" value="NAD_synthase"/>
    <property type="match status" value="1"/>
</dbReference>
<evidence type="ECO:0000256" key="3">
    <source>
        <dbReference type="ARBA" id="ARBA00022598"/>
    </source>
</evidence>
<accession>A0A0A2EP68</accession>
<feature type="binding site" evidence="7">
    <location>
        <position position="465"/>
    </location>
    <ligand>
        <name>ATP</name>
        <dbReference type="ChEBI" id="CHEBI:30616"/>
    </ligand>
</feature>
<dbReference type="eggNOG" id="COG0388">
    <property type="taxonomic scope" value="Bacteria"/>
</dbReference>
<dbReference type="InterPro" id="IPR041856">
    <property type="entry name" value="NAD+_synth_C"/>
</dbReference>
<dbReference type="EMBL" id="JQJD01000051">
    <property type="protein sequence ID" value="KGN79275.1"/>
    <property type="molecule type" value="Genomic_DNA"/>
</dbReference>
<sequence>MKHGYVKVAAAVPFVRVADCFYNINRIEAMIRQAQEKNVEMLSFPELCITGYTCGDLFMQPYLLHQAEVALCELAERTKDTDVLVFVGMPIRAEERLYNAAIALQSGKILGAIPKTYLPNYREFQEKRWFSSAVELTFSRIRIGDYEVPIGHNLLFKYKDVGVGVEICEDMWTAVTPGTRLALYGAHIIFNLSASNENAGKHDYLRSLVSSLSSQGIMGYVYSSCGYGESSTDLVYTGKAFIAENGVILSEMPRFRYEERLLINDIDVSRIRTERLINSSFKSAASMYATEDMSIIPFSLKEEDGDYDMTRPIDRNPFMPSSANSDERCEEMWDIQVAALTQRMAHLGTKKIVLGVSGGLDSTLALLVAVKTFDQLGLDRKGIIGVTMPGLGTSNRTYNNSKEMLSLLGVTMRDISIAEAALNHLRAIGHDGKTQDLTYENAQARERTQVLMDLAGMEGTFVLGTGDLSELALGWCTFNGDHMSMYSINSSLPKSVIRIMVDYIAREGGYGIELGHVLSDIVATPISPELTTDVAGEITQHTELVIGPYEVHDFFIYHFVYNAFSPKKIFFMAQKAFKGIYTREQLKNWMLIFAKRFFSQQYKRNSMPDGPKVGVVTLSPRGPWRMGSDASSAMWIETIEKF</sequence>
<feature type="active site" description="For glutaminase activity" evidence="7">
    <location>
        <position position="115"/>
    </location>
</feature>
<feature type="binding site" evidence="7">
    <location>
        <position position="470"/>
    </location>
    <ligand>
        <name>deamido-NAD(+)</name>
        <dbReference type="ChEBI" id="CHEBI:58437"/>
        <note>ligand shared between two neighboring subunits</note>
    </ligand>
</feature>
<dbReference type="NCBIfam" id="TIGR00552">
    <property type="entry name" value="nadE"/>
    <property type="match status" value="1"/>
</dbReference>
<feature type="binding site" evidence="7">
    <location>
        <begin position="475"/>
        <end position="478"/>
    </location>
    <ligand>
        <name>deamido-NAD(+)</name>
        <dbReference type="ChEBI" id="CHEBI:58437"/>
        <note>ligand shared between two neighboring subunits</note>
    </ligand>
</feature>
<keyword evidence="4 7" id="KW-0547">Nucleotide-binding</keyword>
<dbReference type="SUPFAM" id="SSF52402">
    <property type="entry name" value="Adenine nucleotide alpha hydrolases-like"/>
    <property type="match status" value="1"/>
</dbReference>
<keyword evidence="5 7" id="KW-0067">ATP-binding</keyword>
<feature type="active site" description="Nucleophile; for glutaminase activity" evidence="7">
    <location>
        <position position="168"/>
    </location>
</feature>
<feature type="binding site" evidence="7">
    <location>
        <position position="441"/>
    </location>
    <ligand>
        <name>deamido-NAD(+)</name>
        <dbReference type="ChEBI" id="CHEBI:58437"/>
        <note>ligand shared between two neighboring subunits</note>
    </ligand>
</feature>
<dbReference type="GO" id="GO:0005737">
    <property type="term" value="C:cytoplasm"/>
    <property type="evidence" value="ECO:0007669"/>
    <property type="project" value="InterPro"/>
</dbReference>
<dbReference type="Gene3D" id="1.10.10.1140">
    <property type="entry name" value="Glutamine-dependent NAD+ synthetase, C-terminal domain"/>
    <property type="match status" value="1"/>
</dbReference>
<feature type="binding site" evidence="7">
    <location>
        <begin position="355"/>
        <end position="362"/>
    </location>
    <ligand>
        <name>ATP</name>
        <dbReference type="ChEBI" id="CHEBI:30616"/>
    </ligand>
</feature>
<dbReference type="GO" id="GO:0009435">
    <property type="term" value="P:NAD+ biosynthetic process"/>
    <property type="evidence" value="ECO:0007669"/>
    <property type="project" value="UniProtKB-UniRule"/>
</dbReference>
<keyword evidence="6 7" id="KW-0520">NAD</keyword>
<evidence type="ECO:0000256" key="5">
    <source>
        <dbReference type="ARBA" id="ARBA00022840"/>
    </source>
</evidence>
<dbReference type="GO" id="GO:0005524">
    <property type="term" value="F:ATP binding"/>
    <property type="evidence" value="ECO:0007669"/>
    <property type="project" value="UniProtKB-UniRule"/>
</dbReference>
<dbReference type="OrthoDB" id="9803818at2"/>
<gene>
    <name evidence="7" type="primary">nadE</name>
    <name evidence="11" type="ORF">HQ35_08210</name>
</gene>
<dbReference type="STRING" id="36874.HQ34_01865"/>
<dbReference type="InterPro" id="IPR003694">
    <property type="entry name" value="NAD_synthase"/>
</dbReference>
<keyword evidence="3 7" id="KW-0436">Ligase</keyword>
<evidence type="ECO:0000256" key="1">
    <source>
        <dbReference type="ARBA" id="ARBA00005188"/>
    </source>
</evidence>
<dbReference type="Gene3D" id="3.60.110.10">
    <property type="entry name" value="Carbon-nitrogen hydrolase"/>
    <property type="match status" value="1"/>
</dbReference>
<dbReference type="CDD" id="cd07570">
    <property type="entry name" value="GAT_Gln-NAD-synth"/>
    <property type="match status" value="1"/>
</dbReference>
<feature type="binding site" evidence="7">
    <location>
        <position position="121"/>
    </location>
    <ligand>
        <name>L-glutamine</name>
        <dbReference type="ChEBI" id="CHEBI:58359"/>
    </ligand>
</feature>
<comment type="function">
    <text evidence="7">Catalyzes the ATP-dependent amidation of deamido-NAD to form NAD. Uses L-glutamine as a nitrogen source.</text>
</comment>
<evidence type="ECO:0000256" key="6">
    <source>
        <dbReference type="ARBA" id="ARBA00023027"/>
    </source>
</evidence>
<dbReference type="NCBIfam" id="NF002730">
    <property type="entry name" value="PRK02628.1"/>
    <property type="match status" value="1"/>
</dbReference>
<evidence type="ECO:0000256" key="9">
    <source>
        <dbReference type="RuleBase" id="RU003811"/>
    </source>
</evidence>
<dbReference type="Pfam" id="PF00795">
    <property type="entry name" value="CN_hydrolase"/>
    <property type="match status" value="1"/>
</dbReference>
<name>A0A0A2EP68_PORCN</name>
<dbReference type="GO" id="GO:0008795">
    <property type="term" value="F:NAD+ synthase activity"/>
    <property type="evidence" value="ECO:0007669"/>
    <property type="project" value="UniProtKB-UniRule"/>
</dbReference>
<protein>
    <recommendedName>
        <fullName evidence="7 8">Glutamine-dependent NAD(+) synthetase</fullName>
        <ecNumber evidence="7 8">6.3.5.1</ecNumber>
    </recommendedName>
    <alternativeName>
        <fullName evidence="7 8">NAD(+) synthase [glutamine-hydrolyzing]</fullName>
    </alternativeName>
</protein>
<comment type="similarity">
    <text evidence="9">Belongs to the NAD synthetase family.</text>
</comment>
<feature type="binding site" evidence="7">
    <location>
        <position position="201"/>
    </location>
    <ligand>
        <name>L-glutamine</name>
        <dbReference type="ChEBI" id="CHEBI:58359"/>
    </ligand>
</feature>